<keyword evidence="2" id="KW-0436">Ligase</keyword>
<dbReference type="PANTHER" id="PTHR18866:SF127">
    <property type="match status" value="1"/>
</dbReference>
<protein>
    <submittedName>
        <fullName evidence="9">Carbamoyl-phosphate synthase subunit L</fullName>
    </submittedName>
</protein>
<feature type="domain" description="Biotin carboxylation" evidence="8">
    <location>
        <begin position="34"/>
        <end position="491"/>
    </location>
</feature>
<dbReference type="AlphaFoldDB" id="A0A010QQ33"/>
<dbReference type="PROSITE" id="PS00866">
    <property type="entry name" value="CPSASE_1"/>
    <property type="match status" value="1"/>
</dbReference>
<evidence type="ECO:0000256" key="2">
    <source>
        <dbReference type="ARBA" id="ARBA00022598"/>
    </source>
</evidence>
<evidence type="ECO:0000256" key="6">
    <source>
        <dbReference type="PROSITE-ProRule" id="PRU00409"/>
    </source>
</evidence>
<evidence type="ECO:0000313" key="10">
    <source>
        <dbReference type="Proteomes" id="UP000020467"/>
    </source>
</evidence>
<dbReference type="GO" id="GO:0046872">
    <property type="term" value="F:metal ion binding"/>
    <property type="evidence" value="ECO:0007669"/>
    <property type="project" value="InterPro"/>
</dbReference>
<dbReference type="SUPFAM" id="SSF51246">
    <property type="entry name" value="Rudiment single hybrid motif"/>
    <property type="match status" value="1"/>
</dbReference>
<evidence type="ECO:0000256" key="4">
    <source>
        <dbReference type="ARBA" id="ARBA00022840"/>
    </source>
</evidence>
<evidence type="ECO:0000313" key="9">
    <source>
        <dbReference type="EMBL" id="EXF78780.1"/>
    </source>
</evidence>
<feature type="domain" description="ATP-grasp" evidence="7">
    <location>
        <begin position="157"/>
        <end position="355"/>
    </location>
</feature>
<keyword evidence="4 6" id="KW-0067">ATP-binding</keyword>
<dbReference type="InterPro" id="IPR050856">
    <property type="entry name" value="Biotin_carboxylase_complex"/>
</dbReference>
<dbReference type="OrthoDB" id="196847at2759"/>
<dbReference type="Pfam" id="PF00289">
    <property type="entry name" value="Biotin_carb_N"/>
    <property type="match status" value="1"/>
</dbReference>
<dbReference type="PROSITE" id="PS50975">
    <property type="entry name" value="ATP_GRASP"/>
    <property type="match status" value="1"/>
</dbReference>
<dbReference type="EMBL" id="JARH01000609">
    <property type="protein sequence ID" value="EXF78780.1"/>
    <property type="molecule type" value="Genomic_DNA"/>
</dbReference>
<accession>A0A010QQ33</accession>
<evidence type="ECO:0000259" key="8">
    <source>
        <dbReference type="PROSITE" id="PS50979"/>
    </source>
</evidence>
<dbReference type="FunFam" id="3.30.1490.20:FF:000003">
    <property type="entry name" value="acetyl-CoA carboxylase isoform X1"/>
    <property type="match status" value="1"/>
</dbReference>
<dbReference type="Pfam" id="PF02786">
    <property type="entry name" value="CPSase_L_D2"/>
    <property type="match status" value="1"/>
</dbReference>
<name>A0A010QQ33_9PEZI</name>
<dbReference type="InterPro" id="IPR005482">
    <property type="entry name" value="Biotin_COase_C"/>
</dbReference>
<dbReference type="Proteomes" id="UP000020467">
    <property type="component" value="Unassembled WGS sequence"/>
</dbReference>
<dbReference type="SUPFAM" id="SSF51230">
    <property type="entry name" value="Single hybrid motif"/>
    <property type="match status" value="1"/>
</dbReference>
<dbReference type="InterPro" id="IPR005481">
    <property type="entry name" value="BC-like_N"/>
</dbReference>
<comment type="caution">
    <text evidence="9">The sequence shown here is derived from an EMBL/GenBank/DDBJ whole genome shotgun (WGS) entry which is preliminary data.</text>
</comment>
<dbReference type="SUPFAM" id="SSF56059">
    <property type="entry name" value="Glutathione synthetase ATP-binding domain-like"/>
    <property type="match status" value="1"/>
</dbReference>
<proteinExistence type="predicted"/>
<dbReference type="SUPFAM" id="SSF52440">
    <property type="entry name" value="PreATP-grasp domain"/>
    <property type="match status" value="1"/>
</dbReference>
<dbReference type="InterPro" id="IPR011764">
    <property type="entry name" value="Biotin_carboxylation_dom"/>
</dbReference>
<dbReference type="SMART" id="SM00878">
    <property type="entry name" value="Biotin_carb_C"/>
    <property type="match status" value="1"/>
</dbReference>
<comment type="cofactor">
    <cofactor evidence="1">
        <name>biotin</name>
        <dbReference type="ChEBI" id="CHEBI:57586"/>
    </cofactor>
</comment>
<gene>
    <name evidence="9" type="ORF">CFIO01_01619</name>
</gene>
<dbReference type="InterPro" id="IPR011053">
    <property type="entry name" value="Single_hybrid_motif"/>
</dbReference>
<evidence type="ECO:0000256" key="5">
    <source>
        <dbReference type="ARBA" id="ARBA00023267"/>
    </source>
</evidence>
<dbReference type="PANTHER" id="PTHR18866">
    <property type="entry name" value="CARBOXYLASE:PYRUVATE/ACETYL-COA/PROPIONYL-COA CARBOXYLASE"/>
    <property type="match status" value="1"/>
</dbReference>
<dbReference type="HOGENOM" id="CLU_000395_3_1_1"/>
<dbReference type="InterPro" id="IPR016185">
    <property type="entry name" value="PreATP-grasp_dom_sf"/>
</dbReference>
<dbReference type="InterPro" id="IPR011054">
    <property type="entry name" value="Rudment_hybrid_motif"/>
</dbReference>
<reference evidence="9 10" key="1">
    <citation type="submission" date="2014-02" db="EMBL/GenBank/DDBJ databases">
        <title>The genome sequence of Colletotrichum fioriniae PJ7.</title>
        <authorList>
            <person name="Baroncelli R."/>
            <person name="Thon M.R."/>
        </authorList>
    </citation>
    <scope>NUCLEOTIDE SEQUENCE [LARGE SCALE GENOMIC DNA]</scope>
    <source>
        <strain evidence="9 10">PJ7</strain>
    </source>
</reference>
<dbReference type="STRING" id="1445577.A0A010QQ33"/>
<evidence type="ECO:0000259" key="7">
    <source>
        <dbReference type="PROSITE" id="PS50975"/>
    </source>
</evidence>
<sequence>MAAIQHTDDITGARPHSKELFVADIPLGEDGQPRIRKLLIANRGEIACRIIATCKKVNVASVAVYTQEDAVSRHVRDADESICIGSMEKNERNPFLDIDFLVKTAKDIHADAIHPGYGYLSENADFADSVRHAGLIFVGPPAKAMSTLGDKRSSKDYLRQNAPDVPLIPGFTGTSLEAEDLQRAAVDIGFPVMLKASAGGGGKGMRVVHEPSQLMTELSRAQSEAQRSFGSRDCILEKFIENSKHIEIQVVGDQYGQVVSFFERDCSIQRRNQKVIEETPCPFLDDDTRQNMSETAVRIVKLIGYEGAGTVEFVFDTSTRKFYFLEVNTRLQVEHPITEEVVGVDLVALQLFVAAKGRLSELPQLSNLTQTGHAIECRLCAEDPQRDFLPSHDKILLWKPASPGRSPGSVIRYETAIQSGTSVSIYFDSMICKIVVWAPTRSAAINILARELANTPCIGIRTNQLFLQSCLLHPTFQDFGYKTSFIPSNIDDLLRSPYTPALPDHVSIIPSIFLQHLQKDEAQGSGGRRHFQKVRRQFHNQKFDPFHQSCEIISLRDSKSASGGITRCEACLPKPSPSNAENEWDICLYPVTHQSLDEKDHSSKESAELSPASNLTATYTATSRAIRTGVAWSGPVFNIKNVELKPIPGEQLLFSKTGSLSSPVFMTMSVNGHKIRAYLAIPNVSEGRQSLPLNETVKVFCHLPQLGEWKEFRKDTLLSFYTNLRKEALSSSDQQSEVKAPMPCKVLSIAKSVGVEVNKGECVMVIESMKMEINIIVGVSGKFHTKWRIGDAVDEGVVLCSVDSSWLP</sequence>
<keyword evidence="3 6" id="KW-0547">Nucleotide-binding</keyword>
<dbReference type="Pfam" id="PF00364">
    <property type="entry name" value="Biotin_lipoyl"/>
    <property type="match status" value="1"/>
</dbReference>
<evidence type="ECO:0000256" key="1">
    <source>
        <dbReference type="ARBA" id="ARBA00001953"/>
    </source>
</evidence>
<keyword evidence="10" id="KW-1185">Reference proteome</keyword>
<evidence type="ECO:0000256" key="3">
    <source>
        <dbReference type="ARBA" id="ARBA00022741"/>
    </source>
</evidence>
<organism evidence="9 10">
    <name type="scientific">Colletotrichum fioriniae PJ7</name>
    <dbReference type="NCBI Taxonomy" id="1445577"/>
    <lineage>
        <taxon>Eukaryota</taxon>
        <taxon>Fungi</taxon>
        <taxon>Dikarya</taxon>
        <taxon>Ascomycota</taxon>
        <taxon>Pezizomycotina</taxon>
        <taxon>Sordariomycetes</taxon>
        <taxon>Hypocreomycetidae</taxon>
        <taxon>Glomerellales</taxon>
        <taxon>Glomerellaceae</taxon>
        <taxon>Colletotrichum</taxon>
        <taxon>Colletotrichum acutatum species complex</taxon>
    </lineage>
</organism>
<dbReference type="PROSITE" id="PS50979">
    <property type="entry name" value="BC"/>
    <property type="match status" value="1"/>
</dbReference>
<dbReference type="PROSITE" id="PS00867">
    <property type="entry name" value="CPSASE_2"/>
    <property type="match status" value="1"/>
</dbReference>
<dbReference type="GO" id="GO:0005524">
    <property type="term" value="F:ATP binding"/>
    <property type="evidence" value="ECO:0007669"/>
    <property type="project" value="UniProtKB-UniRule"/>
</dbReference>
<dbReference type="InterPro" id="IPR005479">
    <property type="entry name" value="CPAse_ATP-bd"/>
</dbReference>
<dbReference type="KEGG" id="cfj:CFIO01_01619"/>
<dbReference type="InterPro" id="IPR000089">
    <property type="entry name" value="Biotin_lipoyl"/>
</dbReference>
<keyword evidence="5" id="KW-0092">Biotin</keyword>
<dbReference type="GO" id="GO:0016874">
    <property type="term" value="F:ligase activity"/>
    <property type="evidence" value="ECO:0007669"/>
    <property type="project" value="UniProtKB-KW"/>
</dbReference>
<dbReference type="eggNOG" id="KOG0238">
    <property type="taxonomic scope" value="Eukaryota"/>
</dbReference>
<dbReference type="CDD" id="cd06850">
    <property type="entry name" value="biotinyl_domain"/>
    <property type="match status" value="1"/>
</dbReference>
<dbReference type="Gene3D" id="2.40.50.100">
    <property type="match status" value="1"/>
</dbReference>
<dbReference type="Pfam" id="PF02785">
    <property type="entry name" value="Biotin_carb_C"/>
    <property type="match status" value="1"/>
</dbReference>
<dbReference type="InterPro" id="IPR011761">
    <property type="entry name" value="ATP-grasp"/>
</dbReference>
<dbReference type="Gene3D" id="3.30.470.20">
    <property type="entry name" value="ATP-grasp fold, B domain"/>
    <property type="match status" value="1"/>
</dbReference>